<evidence type="ECO:0000313" key="1">
    <source>
        <dbReference type="EMBL" id="AKH45790.1"/>
    </source>
</evidence>
<name>A0A0F7L1N8_9VIRU</name>
<reference evidence="1" key="1">
    <citation type="journal article" date="2015" name="Front. Microbiol.">
        <title>Combining genomic sequencing methods to explore viral diversity and reveal potential virus-host interactions.</title>
        <authorList>
            <person name="Chow C.E."/>
            <person name="Winget D.M."/>
            <person name="White R.A.III."/>
            <person name="Hallam S.J."/>
            <person name="Suttle C.A."/>
        </authorList>
    </citation>
    <scope>NUCLEOTIDE SEQUENCE</scope>
    <source>
        <strain evidence="1">Anoxic3_1</strain>
    </source>
</reference>
<protein>
    <submittedName>
        <fullName evidence="1">Uncharacterized protein</fullName>
    </submittedName>
</protein>
<reference evidence="1" key="2">
    <citation type="submission" date="2015-03" db="EMBL/GenBank/DDBJ databases">
        <authorList>
            <person name="Chow C.-E.T."/>
            <person name="Winget D.M."/>
            <person name="White R.A.III."/>
            <person name="Hallam S.J."/>
            <person name="Suttle C.A."/>
        </authorList>
    </citation>
    <scope>NUCLEOTIDE SEQUENCE</scope>
    <source>
        <strain evidence="1">Anoxic3_1</strain>
    </source>
</reference>
<proteinExistence type="predicted"/>
<sequence>MLSWTAAAQARARPGPRWRLRWKCSDAMVAKSLSSPAITRQLSLGVKTTSRTWR</sequence>
<accession>A0A0F7L1N8</accession>
<organism evidence="1">
    <name type="scientific">uncultured marine virus</name>
    <dbReference type="NCBI Taxonomy" id="186617"/>
    <lineage>
        <taxon>Viruses</taxon>
        <taxon>environmental samples</taxon>
    </lineage>
</organism>
<dbReference type="EMBL" id="KR029577">
    <property type="protein sequence ID" value="AKH45790.1"/>
    <property type="molecule type" value="Genomic_DNA"/>
</dbReference>